<dbReference type="GO" id="GO:0033786">
    <property type="term" value="F:heptose-1-phosphate adenylyltransferase activity"/>
    <property type="evidence" value="ECO:0007669"/>
    <property type="project" value="TreeGrafter"/>
</dbReference>
<reference evidence="2" key="1">
    <citation type="submission" date="2018-06" db="EMBL/GenBank/DDBJ databases">
        <authorList>
            <person name="Zhirakovskaya E."/>
        </authorList>
    </citation>
    <scope>NUCLEOTIDE SEQUENCE</scope>
</reference>
<evidence type="ECO:0000259" key="1">
    <source>
        <dbReference type="Pfam" id="PF00294"/>
    </source>
</evidence>
<feature type="non-terminal residue" evidence="2">
    <location>
        <position position="211"/>
    </location>
</feature>
<gene>
    <name evidence="2" type="ORF">MNBD_DELTA03-1716</name>
</gene>
<dbReference type="PANTHER" id="PTHR46969:SF1">
    <property type="entry name" value="BIFUNCTIONAL PROTEIN HLDE"/>
    <property type="match status" value="1"/>
</dbReference>
<accession>A0A3B0UXQ9</accession>
<keyword evidence="2" id="KW-0808">Transferase</keyword>
<organism evidence="2">
    <name type="scientific">hydrothermal vent metagenome</name>
    <dbReference type="NCBI Taxonomy" id="652676"/>
    <lineage>
        <taxon>unclassified sequences</taxon>
        <taxon>metagenomes</taxon>
        <taxon>ecological metagenomes</taxon>
    </lineage>
</organism>
<dbReference type="InterPro" id="IPR011611">
    <property type="entry name" value="PfkB_dom"/>
</dbReference>
<sequence length="211" mass="23227">MKKMKNKILANIDAPAMRQALESFNNLRVLVLGDLIIDHFIWGEVSRISPEAPVPVVNVTHDDLLLGGSANVLNNIYALGGEAVICGAIGRDDMGGRMLALLHELSSDPGGVIRLSGRPTTVKTRIIARNQQVVRFDHEDTSPINGPHLEDIKKFITAHIADFQAVVVSDYNKGMISPQLMDFLRLCLREHPDIPLIVDPKPNLPQRFMGA</sequence>
<name>A0A3B0UXQ9_9ZZZZ</name>
<feature type="domain" description="Carbohydrate kinase PfkB" evidence="1">
    <location>
        <begin position="29"/>
        <end position="202"/>
    </location>
</feature>
<dbReference type="GO" id="GO:0033785">
    <property type="term" value="F:heptose 7-phosphate kinase activity"/>
    <property type="evidence" value="ECO:0007669"/>
    <property type="project" value="TreeGrafter"/>
</dbReference>
<dbReference type="EC" id="2.7.-.-" evidence="2"/>
<proteinExistence type="predicted"/>
<dbReference type="PANTHER" id="PTHR46969">
    <property type="entry name" value="BIFUNCTIONAL PROTEIN HLDE"/>
    <property type="match status" value="1"/>
</dbReference>
<dbReference type="EMBL" id="UOEX01000137">
    <property type="protein sequence ID" value="VAW35671.1"/>
    <property type="molecule type" value="Genomic_DNA"/>
</dbReference>
<dbReference type="AlphaFoldDB" id="A0A3B0UXQ9"/>
<keyword evidence="2" id="KW-0418">Kinase</keyword>
<evidence type="ECO:0000313" key="2">
    <source>
        <dbReference type="EMBL" id="VAW35671.1"/>
    </source>
</evidence>
<dbReference type="Pfam" id="PF00294">
    <property type="entry name" value="PfkB"/>
    <property type="match status" value="1"/>
</dbReference>
<dbReference type="InterPro" id="IPR029056">
    <property type="entry name" value="Ribokinase-like"/>
</dbReference>
<dbReference type="SUPFAM" id="SSF53613">
    <property type="entry name" value="Ribokinase-like"/>
    <property type="match status" value="1"/>
</dbReference>
<protein>
    <submittedName>
        <fullName evidence="2">ADP-heptose synthase / D-glycero-beta-D-manno-heptose 7-phosphate kinase</fullName>
        <ecNumber evidence="2">2.7.-.-</ecNumber>
    </submittedName>
</protein>
<dbReference type="GO" id="GO:0005829">
    <property type="term" value="C:cytosol"/>
    <property type="evidence" value="ECO:0007669"/>
    <property type="project" value="TreeGrafter"/>
</dbReference>
<dbReference type="Gene3D" id="3.40.1190.20">
    <property type="match status" value="1"/>
</dbReference>